<dbReference type="RefSeq" id="XP_046012722.1">
    <property type="nucleotide sequence ID" value="XM_046153921.1"/>
</dbReference>
<name>A0A9P8Y4I5_9PEZI</name>
<proteinExistence type="predicted"/>
<dbReference type="GeneID" id="70183467"/>
<dbReference type="AlphaFoldDB" id="A0A9P8Y4I5"/>
<keyword evidence="2" id="KW-1185">Reference proteome</keyword>
<accession>A0A9P8Y4I5</accession>
<evidence type="ECO:0000313" key="1">
    <source>
        <dbReference type="EMBL" id="KAH7031042.1"/>
    </source>
</evidence>
<evidence type="ECO:0000313" key="2">
    <source>
        <dbReference type="Proteomes" id="UP000756346"/>
    </source>
</evidence>
<reference evidence="1" key="1">
    <citation type="journal article" date="2021" name="Nat. Commun.">
        <title>Genetic determinants of endophytism in the Arabidopsis root mycobiome.</title>
        <authorList>
            <person name="Mesny F."/>
            <person name="Miyauchi S."/>
            <person name="Thiergart T."/>
            <person name="Pickel B."/>
            <person name="Atanasova L."/>
            <person name="Karlsson M."/>
            <person name="Huettel B."/>
            <person name="Barry K.W."/>
            <person name="Haridas S."/>
            <person name="Chen C."/>
            <person name="Bauer D."/>
            <person name="Andreopoulos W."/>
            <person name="Pangilinan J."/>
            <person name="LaButti K."/>
            <person name="Riley R."/>
            <person name="Lipzen A."/>
            <person name="Clum A."/>
            <person name="Drula E."/>
            <person name="Henrissat B."/>
            <person name="Kohler A."/>
            <person name="Grigoriev I.V."/>
            <person name="Martin F.M."/>
            <person name="Hacquard S."/>
        </authorList>
    </citation>
    <scope>NUCLEOTIDE SEQUENCE</scope>
    <source>
        <strain evidence="1">MPI-CAGE-CH-0230</strain>
    </source>
</reference>
<comment type="caution">
    <text evidence="1">The sequence shown here is derived from an EMBL/GenBank/DDBJ whole genome shotgun (WGS) entry which is preliminary data.</text>
</comment>
<protein>
    <submittedName>
        <fullName evidence="1">Uncharacterized protein</fullName>
    </submittedName>
</protein>
<dbReference type="EMBL" id="JAGTJQ010000005">
    <property type="protein sequence ID" value="KAH7031042.1"/>
    <property type="molecule type" value="Genomic_DNA"/>
</dbReference>
<sequence>MDFTTSFYRALVYCDEILPHGDEIIELQISSKASQKPPDPESILMRWDDLVRLPPDERQHLSMKARLWEIPSSPHRQWRLYHCDIRTVWATYREYCDVVPASVWEVEKRIVSERVTQTMEGLQQMQLCSDYQKRAIISHKTSAILATKAESLHELWSLQYGPNHYQSLAWQTIAGSERKSARAKRRPWMKEEFWESLGRDEFPAVLKAVWSPDRYWSETNGLEEGIDELKEQWVLQHCY</sequence>
<gene>
    <name evidence="1" type="ORF">B0I36DRAFT_323077</name>
</gene>
<dbReference type="Proteomes" id="UP000756346">
    <property type="component" value="Unassembled WGS sequence"/>
</dbReference>
<organism evidence="1 2">
    <name type="scientific">Microdochium trichocladiopsis</name>
    <dbReference type="NCBI Taxonomy" id="1682393"/>
    <lineage>
        <taxon>Eukaryota</taxon>
        <taxon>Fungi</taxon>
        <taxon>Dikarya</taxon>
        <taxon>Ascomycota</taxon>
        <taxon>Pezizomycotina</taxon>
        <taxon>Sordariomycetes</taxon>
        <taxon>Xylariomycetidae</taxon>
        <taxon>Xylariales</taxon>
        <taxon>Microdochiaceae</taxon>
        <taxon>Microdochium</taxon>
    </lineage>
</organism>